<proteinExistence type="inferred from homology"/>
<comment type="caution">
    <text evidence="8">The sequence shown here is derived from an EMBL/GenBank/DDBJ whole genome shotgun (WGS) entry which is preliminary data.</text>
</comment>
<dbReference type="Pfam" id="PF01476">
    <property type="entry name" value="LysM"/>
    <property type="match status" value="4"/>
</dbReference>
<feature type="signal peptide" evidence="6">
    <location>
        <begin position="1"/>
        <end position="21"/>
    </location>
</feature>
<dbReference type="Gene3D" id="3.10.350.10">
    <property type="entry name" value="LysM domain"/>
    <property type="match status" value="5"/>
</dbReference>
<evidence type="ECO:0000259" key="7">
    <source>
        <dbReference type="PROSITE" id="PS51782"/>
    </source>
</evidence>
<protein>
    <submittedName>
        <fullName evidence="8">LysM domain-containing protein</fullName>
    </submittedName>
</protein>
<organism evidence="8 9">
    <name type="scientific">Colletotrichum plurivorum</name>
    <dbReference type="NCBI Taxonomy" id="2175906"/>
    <lineage>
        <taxon>Eukaryota</taxon>
        <taxon>Fungi</taxon>
        <taxon>Dikarya</taxon>
        <taxon>Ascomycota</taxon>
        <taxon>Pezizomycotina</taxon>
        <taxon>Sordariomycetes</taxon>
        <taxon>Hypocreomycetidae</taxon>
        <taxon>Glomerellales</taxon>
        <taxon>Glomerellaceae</taxon>
        <taxon>Colletotrichum</taxon>
        <taxon>Colletotrichum orchidearum species complex</taxon>
    </lineage>
</organism>
<dbReference type="PANTHER" id="PTHR34997">
    <property type="entry name" value="AM15"/>
    <property type="match status" value="1"/>
</dbReference>
<feature type="domain" description="LysM" evidence="7">
    <location>
        <begin position="408"/>
        <end position="454"/>
    </location>
</feature>
<dbReference type="SMART" id="SM00257">
    <property type="entry name" value="LysM"/>
    <property type="match status" value="5"/>
</dbReference>
<feature type="domain" description="LysM" evidence="7">
    <location>
        <begin position="169"/>
        <end position="215"/>
    </location>
</feature>
<keyword evidence="2 6" id="KW-0732">Signal</keyword>
<evidence type="ECO:0000256" key="3">
    <source>
        <dbReference type="ARBA" id="ARBA00023026"/>
    </source>
</evidence>
<evidence type="ECO:0000256" key="4">
    <source>
        <dbReference type="ARBA" id="ARBA00044955"/>
    </source>
</evidence>
<evidence type="ECO:0000256" key="6">
    <source>
        <dbReference type="SAM" id="SignalP"/>
    </source>
</evidence>
<accession>A0A8H6JP94</accession>
<gene>
    <name evidence="8" type="ORF">CPLU01_13896</name>
</gene>
<feature type="domain" description="LysM" evidence="7">
    <location>
        <begin position="50"/>
        <end position="96"/>
    </location>
</feature>
<dbReference type="InterPro" id="IPR036779">
    <property type="entry name" value="LysM_dom_sf"/>
</dbReference>
<evidence type="ECO:0000256" key="2">
    <source>
        <dbReference type="ARBA" id="ARBA00022729"/>
    </source>
</evidence>
<feature type="domain" description="LysM" evidence="7">
    <location>
        <begin position="247"/>
        <end position="293"/>
    </location>
</feature>
<keyword evidence="3" id="KW-0843">Virulence</keyword>
<dbReference type="SUPFAM" id="SSF54106">
    <property type="entry name" value="LysM domain"/>
    <property type="match status" value="4"/>
</dbReference>
<evidence type="ECO:0000313" key="8">
    <source>
        <dbReference type="EMBL" id="KAF6816300.1"/>
    </source>
</evidence>
<evidence type="ECO:0000313" key="9">
    <source>
        <dbReference type="Proteomes" id="UP000654918"/>
    </source>
</evidence>
<dbReference type="GO" id="GO:0008061">
    <property type="term" value="F:chitin binding"/>
    <property type="evidence" value="ECO:0007669"/>
    <property type="project" value="UniProtKB-KW"/>
</dbReference>
<dbReference type="PROSITE" id="PS51782">
    <property type="entry name" value="LYSM"/>
    <property type="match status" value="5"/>
</dbReference>
<name>A0A8H6JP94_9PEZI</name>
<comment type="similarity">
    <text evidence="4">Belongs to the secreted LysM effector family.</text>
</comment>
<feature type="region of interest" description="Disordered" evidence="5">
    <location>
        <begin position="103"/>
        <end position="159"/>
    </location>
</feature>
<evidence type="ECO:0000256" key="5">
    <source>
        <dbReference type="SAM" id="MobiDB-lite"/>
    </source>
</evidence>
<dbReference type="CDD" id="cd00118">
    <property type="entry name" value="LysM"/>
    <property type="match status" value="4"/>
</dbReference>
<feature type="chain" id="PRO_5034470867" evidence="6">
    <location>
        <begin position="22"/>
        <end position="457"/>
    </location>
</feature>
<reference evidence="8" key="1">
    <citation type="journal article" date="2020" name="Phytopathology">
        <title>Genome Sequence Resources of Colletotrichum truncatum, C. plurivorum, C. musicola, and C. sojae: Four Species Pathogenic to Soybean (Glycine max).</title>
        <authorList>
            <person name="Rogerio F."/>
            <person name="Boufleur T.R."/>
            <person name="Ciampi-Guillardi M."/>
            <person name="Sukno S.A."/>
            <person name="Thon M.R."/>
            <person name="Massola Junior N.S."/>
            <person name="Baroncelli R."/>
        </authorList>
    </citation>
    <scope>NUCLEOTIDE SEQUENCE</scope>
    <source>
        <strain evidence="8">LFN00145</strain>
    </source>
</reference>
<dbReference type="PANTHER" id="PTHR34997:SF2">
    <property type="entry name" value="LYSM DOMAIN-CONTAINING PROTEIN-RELATED"/>
    <property type="match status" value="1"/>
</dbReference>
<dbReference type="Proteomes" id="UP000654918">
    <property type="component" value="Unassembled WGS sequence"/>
</dbReference>
<keyword evidence="9" id="KW-1185">Reference proteome</keyword>
<feature type="compositionally biased region" description="Low complexity" evidence="5">
    <location>
        <begin position="106"/>
        <end position="159"/>
    </location>
</feature>
<dbReference type="AlphaFoldDB" id="A0A8H6JP94"/>
<sequence length="457" mass="47497">MRSFAAFTLLLASGLLSPVAASRSARALQARDGPSPALPYAPGTSTYCSWWVDVRSSTTCDAIVKDNFITLEQLKRWNPSLATACPAVEVGKSYCVEAFGEPEPTLPTTTSVPTSTASSTRTSTSTTSTASPQPPTTTSQPPTTTTTAPGNGITTPTPTQATIVDNCDAFYFVVAGDSCDSIASRHGITTVQFRTWNPSVGDVCAGLWANAYACVSIIGHTPSPTTPGNGITTPTPTQATIVNNCDAFYYVVAGDNCETIASKHGITLAQFQAWNPSAGTTCSGLWANAYACVSIVGHTPGNPPPAATTTTAGNGIATPTPVQPGMVGNCDAFYKVKSGDTCDSIASSSGATAQQITTWNPAVKADCTALWLDYYICVSVVGHTPTQPGNGIQTPSPIQSGMTTSCKSFHFVTPGQNCEAITARYGISQANFVRWNPAVKADCTGMWANAYVCVAVL</sequence>
<keyword evidence="1" id="KW-0147">Chitin-binding</keyword>
<dbReference type="EMBL" id="WIGO01000339">
    <property type="protein sequence ID" value="KAF6816300.1"/>
    <property type="molecule type" value="Genomic_DNA"/>
</dbReference>
<evidence type="ECO:0000256" key="1">
    <source>
        <dbReference type="ARBA" id="ARBA00022669"/>
    </source>
</evidence>
<dbReference type="InterPro" id="IPR018392">
    <property type="entry name" value="LysM"/>
</dbReference>
<dbReference type="InterPro" id="IPR052210">
    <property type="entry name" value="LysM1-like"/>
</dbReference>
<feature type="domain" description="LysM" evidence="7">
    <location>
        <begin position="332"/>
        <end position="378"/>
    </location>
</feature>